<evidence type="ECO:0000313" key="3">
    <source>
        <dbReference type="EMBL" id="CAB4642897.1"/>
    </source>
</evidence>
<keyword evidence="1" id="KW-1133">Transmembrane helix</keyword>
<dbReference type="EMBL" id="CAEZWD010000009">
    <property type="protein sequence ID" value="CAB4642296.1"/>
    <property type="molecule type" value="Genomic_DNA"/>
</dbReference>
<dbReference type="AlphaFoldDB" id="A0A6J6JZL1"/>
<protein>
    <submittedName>
        <fullName evidence="3">Unannotated protein</fullName>
    </submittedName>
</protein>
<keyword evidence="1" id="KW-0472">Membrane</keyword>
<proteinExistence type="predicted"/>
<sequence>MSNEFDDKENDQAWVALTANDPAQHLTSPELDALKASVLSKAIKVSPISKRSWLAPVAVAASVALFVGGGAGYTIAAQSGSDVPNVISAPATEMGGAAGAEDSKMAYWGGRAFLEADSGILDTSGSAIGYTFDASDIDRKAQLKKIADIFSVSGEITGSSKDGYFVGDQNYVKAVAQLSGASWDLDQLITWNYSDSSVSPTYCGGNIPMYDTKSSGDAPASVTATDVATPEPMPTVVPEPMPAPSDCTKPSGVLPSDESALAFAKEKFGALDFNSESAVWSVVDGGGMWGYTSELAGAYKLVTAKVLINGIDTNQSWSMTIGPDDSILNASGFFASFIPTAEYTIVGAKTAIERSQNGLWANLAPQEIYKDGMVYPMELGTSANSSAVAKNSAGQPILDANIDRVKITKAEPSLISWYLNDGSTILLPAYLLSESSANESRQWLQLAIADEYVDFS</sequence>
<organism evidence="3">
    <name type="scientific">freshwater metagenome</name>
    <dbReference type="NCBI Taxonomy" id="449393"/>
    <lineage>
        <taxon>unclassified sequences</taxon>
        <taxon>metagenomes</taxon>
        <taxon>ecological metagenomes</taxon>
    </lineage>
</organism>
<gene>
    <name evidence="2" type="ORF">UFOPK2171_00162</name>
    <name evidence="3" type="ORF">UFOPK2237_00033</name>
</gene>
<feature type="transmembrane region" description="Helical" evidence="1">
    <location>
        <begin position="53"/>
        <end position="76"/>
    </location>
</feature>
<name>A0A6J6JZL1_9ZZZZ</name>
<accession>A0A6J6JZL1</accession>
<dbReference type="EMBL" id="CAEZWI010000002">
    <property type="protein sequence ID" value="CAB4642897.1"/>
    <property type="molecule type" value="Genomic_DNA"/>
</dbReference>
<evidence type="ECO:0000256" key="1">
    <source>
        <dbReference type="SAM" id="Phobius"/>
    </source>
</evidence>
<keyword evidence="1" id="KW-0812">Transmembrane</keyword>
<evidence type="ECO:0000313" key="2">
    <source>
        <dbReference type="EMBL" id="CAB4642296.1"/>
    </source>
</evidence>
<reference evidence="3" key="1">
    <citation type="submission" date="2020-05" db="EMBL/GenBank/DDBJ databases">
        <authorList>
            <person name="Chiriac C."/>
            <person name="Salcher M."/>
            <person name="Ghai R."/>
            <person name="Kavagutti S V."/>
        </authorList>
    </citation>
    <scope>NUCLEOTIDE SEQUENCE</scope>
</reference>